<feature type="transmembrane region" description="Helical" evidence="7">
    <location>
        <begin position="280"/>
        <end position="298"/>
    </location>
</feature>
<dbReference type="GO" id="GO:0005381">
    <property type="term" value="F:iron ion transmembrane transporter activity"/>
    <property type="evidence" value="ECO:0007669"/>
    <property type="project" value="UniProtKB-UniRule"/>
</dbReference>
<keyword evidence="3 7" id="KW-0813">Transport</keyword>
<keyword evidence="5 7" id="KW-1133">Transmembrane helix</keyword>
<feature type="transmembrane region" description="Helical" evidence="7">
    <location>
        <begin position="39"/>
        <end position="61"/>
    </location>
</feature>
<evidence type="ECO:0000313" key="8">
    <source>
        <dbReference type="Proteomes" id="UP000038045"/>
    </source>
</evidence>
<dbReference type="Gene3D" id="1.20.1250.20">
    <property type="entry name" value="MFS general substrate transporter like domains"/>
    <property type="match status" value="1"/>
</dbReference>
<feature type="transmembrane region" description="Helical" evidence="7">
    <location>
        <begin position="152"/>
        <end position="172"/>
    </location>
</feature>
<evidence type="ECO:0000256" key="1">
    <source>
        <dbReference type="ARBA" id="ARBA00004141"/>
    </source>
</evidence>
<keyword evidence="8" id="KW-1185">Reference proteome</keyword>
<keyword evidence="7" id="KW-0406">Ion transport</keyword>
<accession>A0A0N4ZTH7</accession>
<evidence type="ECO:0000256" key="6">
    <source>
        <dbReference type="ARBA" id="ARBA00023136"/>
    </source>
</evidence>
<dbReference type="PANTHER" id="PTHR11660">
    <property type="entry name" value="SOLUTE CARRIER FAMILY 40 MEMBER"/>
    <property type="match status" value="1"/>
</dbReference>
<feature type="transmembrane region" description="Helical" evidence="7">
    <location>
        <begin position="245"/>
        <end position="268"/>
    </location>
</feature>
<feature type="transmembrane region" description="Helical" evidence="7">
    <location>
        <begin position="12"/>
        <end position="33"/>
    </location>
</feature>
<feature type="transmembrane region" description="Helical" evidence="7">
    <location>
        <begin position="443"/>
        <end position="466"/>
    </location>
</feature>
<evidence type="ECO:0000256" key="2">
    <source>
        <dbReference type="ARBA" id="ARBA00006279"/>
    </source>
</evidence>
<dbReference type="GO" id="GO:0016020">
    <property type="term" value="C:membrane"/>
    <property type="evidence" value="ECO:0007669"/>
    <property type="project" value="UniProtKB-SubCell"/>
</dbReference>
<feature type="transmembrane region" description="Helical" evidence="7">
    <location>
        <begin position="310"/>
        <end position="330"/>
    </location>
</feature>
<evidence type="ECO:0000256" key="5">
    <source>
        <dbReference type="ARBA" id="ARBA00022989"/>
    </source>
</evidence>
<dbReference type="InterPro" id="IPR009716">
    <property type="entry name" value="Ferroportin-1"/>
</dbReference>
<sequence>MKKKDFSLHYFYSIFSLSCLSDRFWLFTVIFILQEIGGLKLIAISQFFNGLATILLSGILGKWLDKQKRIKSMTFVLFLNNICITLCSITYMIILKCKIDNEEVIYDLLVYFGLILNALSEVASQGERMLLSKDWILVLINNDESKLSKKNATMTTLDQIMCITAPLIIGILLKNFDYSIVCATFTIWNLLSWIIEYILLKKLYSTNSNLQHKINCVNRNEEEKNEEEKIEFLGILKLYFSQSTFLAAISLSLLYMTVLAFDGLSLAYAKAQNVSEDILGLFRSVSAITGIIGSFLYVKLESKFGAPSTSLFGIFIQQFFGYCCLVSLILPGTPFYPSHYFNEWNFKDWAYRLLSLNDNNFKSSTSLDLSSSSVNPSIWVYLVTITFSRIGLWINDLAITHQMQNTIKENDRATVFGIQNSLCSFFSTMKDIFVILFPDIRTFGILMIISVAFGTISLLLNVFYFVKIKRQKL</sequence>
<evidence type="ECO:0000313" key="9">
    <source>
        <dbReference type="WBParaSite" id="PTRK_0001180500.1"/>
    </source>
</evidence>
<dbReference type="Pfam" id="PF06963">
    <property type="entry name" value="FPN1"/>
    <property type="match status" value="1"/>
</dbReference>
<keyword evidence="6 7" id="KW-0472">Membrane</keyword>
<feature type="transmembrane region" description="Helical" evidence="7">
    <location>
        <begin position="105"/>
        <end position="123"/>
    </location>
</feature>
<dbReference type="Proteomes" id="UP000038045">
    <property type="component" value="Unplaced"/>
</dbReference>
<dbReference type="PROSITE" id="PS51257">
    <property type="entry name" value="PROKAR_LIPOPROTEIN"/>
    <property type="match status" value="1"/>
</dbReference>
<reference evidence="9" key="1">
    <citation type="submission" date="2017-02" db="UniProtKB">
        <authorList>
            <consortium name="WormBaseParasite"/>
        </authorList>
    </citation>
    <scope>IDENTIFICATION</scope>
</reference>
<feature type="transmembrane region" description="Helical" evidence="7">
    <location>
        <begin position="415"/>
        <end position="437"/>
    </location>
</feature>
<protein>
    <recommendedName>
        <fullName evidence="7">Solute carrier family 40 member</fullName>
    </recommendedName>
</protein>
<evidence type="ECO:0000256" key="3">
    <source>
        <dbReference type="ARBA" id="ARBA00022448"/>
    </source>
</evidence>
<dbReference type="PANTHER" id="PTHR11660:SF57">
    <property type="entry name" value="SOLUTE CARRIER FAMILY 40 MEMBER"/>
    <property type="match status" value="1"/>
</dbReference>
<dbReference type="AlphaFoldDB" id="A0A0N4ZTH7"/>
<evidence type="ECO:0000256" key="7">
    <source>
        <dbReference type="RuleBase" id="RU365065"/>
    </source>
</evidence>
<dbReference type="SUPFAM" id="SSF103473">
    <property type="entry name" value="MFS general substrate transporter"/>
    <property type="match status" value="1"/>
</dbReference>
<organism evidence="8 9">
    <name type="scientific">Parastrongyloides trichosuri</name>
    <name type="common">Possum-specific nematode worm</name>
    <dbReference type="NCBI Taxonomy" id="131310"/>
    <lineage>
        <taxon>Eukaryota</taxon>
        <taxon>Metazoa</taxon>
        <taxon>Ecdysozoa</taxon>
        <taxon>Nematoda</taxon>
        <taxon>Chromadorea</taxon>
        <taxon>Rhabditida</taxon>
        <taxon>Tylenchina</taxon>
        <taxon>Panagrolaimomorpha</taxon>
        <taxon>Strongyloidoidea</taxon>
        <taxon>Strongyloididae</taxon>
        <taxon>Parastrongyloides</taxon>
    </lineage>
</organism>
<feature type="transmembrane region" description="Helical" evidence="7">
    <location>
        <begin position="73"/>
        <end position="93"/>
    </location>
</feature>
<keyword evidence="4 7" id="KW-0812">Transmembrane</keyword>
<feature type="transmembrane region" description="Helical" evidence="7">
    <location>
        <begin position="178"/>
        <end position="200"/>
    </location>
</feature>
<proteinExistence type="inferred from homology"/>
<dbReference type="WBParaSite" id="PTRK_0001180500.1">
    <property type="protein sequence ID" value="PTRK_0001180500.1"/>
    <property type="gene ID" value="PTRK_0001180500"/>
</dbReference>
<dbReference type="InterPro" id="IPR036259">
    <property type="entry name" value="MFS_trans_sf"/>
</dbReference>
<feature type="transmembrane region" description="Helical" evidence="7">
    <location>
        <begin position="378"/>
        <end position="394"/>
    </location>
</feature>
<evidence type="ECO:0000256" key="4">
    <source>
        <dbReference type="ARBA" id="ARBA00022692"/>
    </source>
</evidence>
<comment type="subcellular location">
    <subcellularLocation>
        <location evidence="1 7">Membrane</location>
        <topology evidence="1 7">Multi-pass membrane protein</topology>
    </subcellularLocation>
</comment>
<comment type="similarity">
    <text evidence="2 7">Belongs to the ferroportin (FP) (TC 2.A.100) family. SLC40A subfamily.</text>
</comment>
<comment type="function">
    <text evidence="7">May be involved in iron transport and iron homeostasis.</text>
</comment>
<name>A0A0N4ZTH7_PARTI</name>